<protein>
    <recommendedName>
        <fullName evidence="1">Photosynthesis system II assembly factor Ycf48/Hcf136-like domain-containing protein</fullName>
    </recommendedName>
</protein>
<dbReference type="Proteomes" id="UP001497602">
    <property type="component" value="Unassembled WGS sequence"/>
</dbReference>
<dbReference type="InterPro" id="IPR013783">
    <property type="entry name" value="Ig-like_fold"/>
</dbReference>
<feature type="domain" description="Photosynthesis system II assembly factor Ycf48/Hcf136-like" evidence="1">
    <location>
        <begin position="192"/>
        <end position="300"/>
    </location>
</feature>
<accession>A0ABM9PRD3</accession>
<evidence type="ECO:0000313" key="3">
    <source>
        <dbReference type="Proteomes" id="UP001497602"/>
    </source>
</evidence>
<name>A0ABM9PRD3_9FLAO</name>
<dbReference type="SUPFAM" id="SSF110296">
    <property type="entry name" value="Oligoxyloglucan reducing end-specific cellobiohydrolase"/>
    <property type="match status" value="1"/>
</dbReference>
<dbReference type="EMBL" id="CAXJRC010000044">
    <property type="protein sequence ID" value="CAL2108364.1"/>
    <property type="molecule type" value="Genomic_DNA"/>
</dbReference>
<organism evidence="2 3">
    <name type="scientific">Tenacibaculum vairaonense</name>
    <dbReference type="NCBI Taxonomy" id="3137860"/>
    <lineage>
        <taxon>Bacteria</taxon>
        <taxon>Pseudomonadati</taxon>
        <taxon>Bacteroidota</taxon>
        <taxon>Flavobacteriia</taxon>
        <taxon>Flavobacteriales</taxon>
        <taxon>Flavobacteriaceae</taxon>
        <taxon>Tenacibaculum</taxon>
    </lineage>
</organism>
<dbReference type="Pfam" id="PF14870">
    <property type="entry name" value="PSII_BNR"/>
    <property type="match status" value="1"/>
</dbReference>
<reference evidence="2 3" key="1">
    <citation type="submission" date="2024-05" db="EMBL/GenBank/DDBJ databases">
        <authorList>
            <person name="Duchaud E."/>
        </authorList>
    </citation>
    <scope>NUCLEOTIDE SEQUENCE [LARGE SCALE GENOMIC DNA]</scope>
    <source>
        <strain evidence="2">Ena-SAMPLE-TAB-13-05-2024-13:56:06:370-140305</strain>
    </source>
</reference>
<gene>
    <name evidence="2" type="ORF">T190115A13A_70137</name>
</gene>
<evidence type="ECO:0000259" key="1">
    <source>
        <dbReference type="Pfam" id="PF14870"/>
    </source>
</evidence>
<comment type="caution">
    <text evidence="2">The sequence shown here is derived from an EMBL/GenBank/DDBJ whole genome shotgun (WGS) entry which is preliminary data.</text>
</comment>
<evidence type="ECO:0000313" key="2">
    <source>
        <dbReference type="EMBL" id="CAL2108364.1"/>
    </source>
</evidence>
<dbReference type="SUPFAM" id="SSF81296">
    <property type="entry name" value="E set domains"/>
    <property type="match status" value="1"/>
</dbReference>
<dbReference type="PROSITE" id="PS51257">
    <property type="entry name" value="PROKAR_LIPOPROTEIN"/>
    <property type="match status" value="1"/>
</dbReference>
<proteinExistence type="predicted"/>
<dbReference type="Gene3D" id="2.60.40.10">
    <property type="entry name" value="Immunoglobulins"/>
    <property type="match status" value="1"/>
</dbReference>
<sequence length="416" mass="47721">MKYINLILTICLTISMVSCNDNNPNEIQPPASINQISKNVVLPGEEITITGTQLDSDIIIEFNNIIIEPVSVGKTEITIKLPLDAYSGDLKISYNENSCKKFIKILDKGWNKIETNKSFSKIYFLENNIAYASIESDNGCHLYKSTDEGNNWVEILKSNEIKSHFLFTIASNDVIYAQESNRLFKKSIDGGNTWSNLNILSTGYQFFDIYFVNENEGYLTASKYNSITSNVEYFIMKTLDGGHSWNISIVYDSQEKLFNSKFIYNKGNHIYLYNKRTELITFTDNGGGTWIQKKLEMNMPLLGKTLSIQDKNNIWLGGNGTQSFNIFKIDDQKENFIYINKIPLINNENIVSFKIIDEQKIYATSNKGANYYTTNGGDTWKTFYLDKEVQMNNVFFNKNMVLVFSNGYLYKKELSF</sequence>
<dbReference type="InterPro" id="IPR028203">
    <property type="entry name" value="PSII_CF48-like_dom"/>
</dbReference>
<keyword evidence="3" id="KW-1185">Reference proteome</keyword>
<dbReference type="Gene3D" id="2.130.10.10">
    <property type="entry name" value="YVTN repeat-like/Quinoprotein amine dehydrogenase"/>
    <property type="match status" value="2"/>
</dbReference>
<dbReference type="InterPro" id="IPR015943">
    <property type="entry name" value="WD40/YVTN_repeat-like_dom_sf"/>
</dbReference>
<dbReference type="RefSeq" id="WP_348739954.1">
    <property type="nucleotide sequence ID" value="NZ_CAXJRC010000044.1"/>
</dbReference>
<dbReference type="InterPro" id="IPR014756">
    <property type="entry name" value="Ig_E-set"/>
</dbReference>